<comment type="similarity">
    <text evidence="3 8">Belongs to the zinc-containing alcohol dehydrogenase family.</text>
</comment>
<dbReference type="GO" id="GO:0008270">
    <property type="term" value="F:zinc ion binding"/>
    <property type="evidence" value="ECO:0007669"/>
    <property type="project" value="InterPro"/>
</dbReference>
<dbReference type="EMBL" id="QVQW01000003">
    <property type="protein sequence ID" value="RKU48886.1"/>
    <property type="molecule type" value="Genomic_DNA"/>
</dbReference>
<keyword evidence="6" id="KW-0560">Oxidoreductase</keyword>
<evidence type="ECO:0008006" key="13">
    <source>
        <dbReference type="Google" id="ProtNLM"/>
    </source>
</evidence>
<dbReference type="Pfam" id="PF08240">
    <property type="entry name" value="ADH_N"/>
    <property type="match status" value="1"/>
</dbReference>
<dbReference type="Pfam" id="PF00107">
    <property type="entry name" value="ADH_zinc_N"/>
    <property type="match status" value="1"/>
</dbReference>
<dbReference type="SUPFAM" id="SSF51735">
    <property type="entry name" value="NAD(P)-binding Rossmann-fold domains"/>
    <property type="match status" value="1"/>
</dbReference>
<evidence type="ECO:0000313" key="11">
    <source>
        <dbReference type="EMBL" id="RKU48886.1"/>
    </source>
</evidence>
<dbReference type="PANTHER" id="PTHR43161">
    <property type="entry name" value="SORBITOL DEHYDROGENASE"/>
    <property type="match status" value="1"/>
</dbReference>
<comment type="caution">
    <text evidence="11">The sequence shown here is derived from an EMBL/GenBank/DDBJ whole genome shotgun (WGS) entry which is preliminary data.</text>
</comment>
<reference evidence="11 12" key="1">
    <citation type="submission" date="2018-08" db="EMBL/GenBank/DDBJ databases">
        <title>Draft genome of the lignicolous fungus Coniochaeta pulveracea.</title>
        <authorList>
            <person name="Borstlap C.J."/>
            <person name="De Witt R.N."/>
            <person name="Botha A."/>
            <person name="Volschenk H."/>
        </authorList>
    </citation>
    <scope>NUCLEOTIDE SEQUENCE [LARGE SCALE GENOMIC DNA]</scope>
    <source>
        <strain evidence="11 12">CAB683</strain>
    </source>
</reference>
<evidence type="ECO:0000256" key="1">
    <source>
        <dbReference type="ARBA" id="ARBA00001947"/>
    </source>
</evidence>
<evidence type="ECO:0000313" key="12">
    <source>
        <dbReference type="Proteomes" id="UP000275385"/>
    </source>
</evidence>
<evidence type="ECO:0000256" key="3">
    <source>
        <dbReference type="ARBA" id="ARBA00008072"/>
    </source>
</evidence>
<comment type="cofactor">
    <cofactor evidence="1 8">
        <name>Zn(2+)</name>
        <dbReference type="ChEBI" id="CHEBI:29105"/>
    </cofactor>
</comment>
<evidence type="ECO:0000259" key="10">
    <source>
        <dbReference type="Pfam" id="PF08240"/>
    </source>
</evidence>
<keyword evidence="4 8" id="KW-0479">Metal-binding</keyword>
<dbReference type="GO" id="GO:0003939">
    <property type="term" value="F:L-iditol 2-dehydrogenase (NAD+) activity"/>
    <property type="evidence" value="ECO:0007669"/>
    <property type="project" value="TreeGrafter"/>
</dbReference>
<dbReference type="OrthoDB" id="5363962at2759"/>
<feature type="domain" description="Alcohol dehydrogenase-like N-terminal" evidence="10">
    <location>
        <begin position="1"/>
        <end position="86"/>
    </location>
</feature>
<dbReference type="AlphaFoldDB" id="A0A420YM69"/>
<evidence type="ECO:0000256" key="5">
    <source>
        <dbReference type="ARBA" id="ARBA00022833"/>
    </source>
</evidence>
<evidence type="ECO:0000256" key="7">
    <source>
        <dbReference type="ARBA" id="ARBA00023027"/>
    </source>
</evidence>
<dbReference type="InterPro" id="IPR002328">
    <property type="entry name" value="ADH_Zn_CS"/>
</dbReference>
<keyword evidence="5 8" id="KW-0862">Zinc</keyword>
<dbReference type="PROSITE" id="PS00059">
    <property type="entry name" value="ADH_ZINC"/>
    <property type="match status" value="1"/>
</dbReference>
<sequence length="350" mass="36780">MPLSLGHESSGVVVAIGPQVTGFSLGDRVALEVGVPCGQCTICRKGRYNLCKKMRFRSSAKSFPHYQGTLQERINHPAAWCHKLPDHVSFDAAALLEPLSVAIHAVNRASPTPGSTALVLGAGTVGLLTAAMARQSGCSTVTITDVDAGRVNYAIEHGFATHGFVVPRPIHPCSSSASISTNSSGTSTPLYSGAATPASTLSFHSQLDGAKSLAVDMLSLTKDSSPSHLEDEDEGVDVTFECTGKEVCMHTALYSTKAGGRVIMVGMGTPIQTLPLSVAHLKEIDILGIFRYANTYATGLGLLAAKVLPNLDDMVTHRFKGLGAAKHAFELASRTVDDEGKLVLKVVIEA</sequence>
<comment type="pathway">
    <text evidence="2">Carbohydrate degradation.</text>
</comment>
<protein>
    <recommendedName>
        <fullName evidence="13">Enoyl reductase (ER) domain-containing protein</fullName>
    </recommendedName>
</protein>
<keyword evidence="7" id="KW-0520">NAD</keyword>
<evidence type="ECO:0000256" key="8">
    <source>
        <dbReference type="RuleBase" id="RU361277"/>
    </source>
</evidence>
<dbReference type="InterPro" id="IPR011032">
    <property type="entry name" value="GroES-like_sf"/>
</dbReference>
<evidence type="ECO:0000259" key="9">
    <source>
        <dbReference type="Pfam" id="PF00107"/>
    </source>
</evidence>
<organism evidence="11 12">
    <name type="scientific">Coniochaeta pulveracea</name>
    <dbReference type="NCBI Taxonomy" id="177199"/>
    <lineage>
        <taxon>Eukaryota</taxon>
        <taxon>Fungi</taxon>
        <taxon>Dikarya</taxon>
        <taxon>Ascomycota</taxon>
        <taxon>Pezizomycotina</taxon>
        <taxon>Sordariomycetes</taxon>
        <taxon>Sordariomycetidae</taxon>
        <taxon>Coniochaetales</taxon>
        <taxon>Coniochaetaceae</taxon>
        <taxon>Coniochaeta</taxon>
    </lineage>
</organism>
<dbReference type="CDD" id="cd05285">
    <property type="entry name" value="sorbitol_DH"/>
    <property type="match status" value="1"/>
</dbReference>
<dbReference type="Gene3D" id="3.90.180.10">
    <property type="entry name" value="Medium-chain alcohol dehydrogenases, catalytic domain"/>
    <property type="match status" value="2"/>
</dbReference>
<gene>
    <name evidence="11" type="ORF">DL546_008508</name>
</gene>
<dbReference type="SUPFAM" id="SSF50129">
    <property type="entry name" value="GroES-like"/>
    <property type="match status" value="1"/>
</dbReference>
<dbReference type="GO" id="GO:0006062">
    <property type="term" value="P:sorbitol catabolic process"/>
    <property type="evidence" value="ECO:0007669"/>
    <property type="project" value="TreeGrafter"/>
</dbReference>
<keyword evidence="12" id="KW-1185">Reference proteome</keyword>
<evidence type="ECO:0000256" key="2">
    <source>
        <dbReference type="ARBA" id="ARBA00004921"/>
    </source>
</evidence>
<dbReference type="InterPro" id="IPR045306">
    <property type="entry name" value="SDH-like"/>
</dbReference>
<evidence type="ECO:0000256" key="6">
    <source>
        <dbReference type="ARBA" id="ARBA00023002"/>
    </source>
</evidence>
<evidence type="ECO:0000256" key="4">
    <source>
        <dbReference type="ARBA" id="ARBA00022723"/>
    </source>
</evidence>
<dbReference type="InterPro" id="IPR013149">
    <property type="entry name" value="ADH-like_C"/>
</dbReference>
<dbReference type="PANTHER" id="PTHR43161:SF7">
    <property type="entry name" value="SORBITOL DEHYDROGENASE"/>
    <property type="match status" value="1"/>
</dbReference>
<proteinExistence type="inferred from homology"/>
<name>A0A420YM69_9PEZI</name>
<dbReference type="Gene3D" id="3.40.50.720">
    <property type="entry name" value="NAD(P)-binding Rossmann-like Domain"/>
    <property type="match status" value="2"/>
</dbReference>
<dbReference type="Proteomes" id="UP000275385">
    <property type="component" value="Unassembled WGS sequence"/>
</dbReference>
<dbReference type="InterPro" id="IPR036291">
    <property type="entry name" value="NAD(P)-bd_dom_sf"/>
</dbReference>
<accession>A0A420YM69</accession>
<feature type="domain" description="Alcohol dehydrogenase-like C-terminal" evidence="9">
    <location>
        <begin position="204"/>
        <end position="303"/>
    </location>
</feature>
<dbReference type="InterPro" id="IPR013154">
    <property type="entry name" value="ADH-like_N"/>
</dbReference>